<sequence length="170" mass="19336">MIIERKRGGQRNDFDMPALEDHSTIELTDMVTAAFQKGMQDGLKDTIDVSYGKVVTEDSKFYPIDRKVPEYLYPDLAEFVRTKQASTDLRNFIAQIISVQVSNFVTVVLQSGKRSVEFHPADTVQHCNTTALPVYAFLVRLGNSFYIQTETSFRVFDPEPEAEEAVPFKE</sequence>
<organism evidence="1 2">
    <name type="scientific">Cronobacter phage CR9</name>
    <dbReference type="NCBI Taxonomy" id="1162290"/>
    <lineage>
        <taxon>Viruses</taxon>
        <taxon>Duplodnaviria</taxon>
        <taxon>Heunggongvirae</taxon>
        <taxon>Uroviricota</taxon>
        <taxon>Caudoviricetes</taxon>
        <taxon>Vequintavirinae</taxon>
        <taxon>Certrevirus</taxon>
        <taxon>Certrevirus CR9</taxon>
    </lineage>
</organism>
<dbReference type="OrthoDB" id="33178at10239"/>
<dbReference type="Proteomes" id="UP000011829">
    <property type="component" value="Segment"/>
</dbReference>
<keyword evidence="2" id="KW-1185">Reference proteome</keyword>
<dbReference type="GeneID" id="18562925"/>
<protein>
    <submittedName>
        <fullName evidence="1">Uncharacterized protein</fullName>
    </submittedName>
</protein>
<reference evidence="1 2" key="1">
    <citation type="submission" date="2012-02" db="EMBL/GenBank/DDBJ databases">
        <title>Complete Genome Sequence of Cronobacter sakazakii Bacteriophage CR9.</title>
        <authorList>
            <person name="Shin H."/>
            <person name="Lee J.-H."/>
            <person name="Kim Y."/>
            <person name="Ryu S."/>
        </authorList>
    </citation>
    <scope>NUCLEOTIDE SEQUENCE [LARGE SCALE GENOMIC DNA]</scope>
</reference>
<gene>
    <name evidence="1" type="ORF">CR9_083</name>
</gene>
<dbReference type="EMBL" id="JQ691611">
    <property type="protein sequence ID" value="AFH20967.1"/>
    <property type="molecule type" value="Genomic_DNA"/>
</dbReference>
<name>M1F195_9CAUD</name>
<evidence type="ECO:0000313" key="1">
    <source>
        <dbReference type="EMBL" id="AFH20967.1"/>
    </source>
</evidence>
<accession>M1F195</accession>
<evidence type="ECO:0000313" key="2">
    <source>
        <dbReference type="Proteomes" id="UP000011829"/>
    </source>
</evidence>
<dbReference type="RefSeq" id="YP_009015045.1">
    <property type="nucleotide sequence ID" value="NC_023717.1"/>
</dbReference>
<dbReference type="KEGG" id="vg:18562925"/>
<proteinExistence type="predicted"/>